<dbReference type="Pfam" id="PF05159">
    <property type="entry name" value="Capsule_synth"/>
    <property type="match status" value="1"/>
</dbReference>
<keyword evidence="2" id="KW-1185">Reference proteome</keyword>
<protein>
    <submittedName>
        <fullName evidence="1">Protein involved in capsular polysaccharide export</fullName>
    </submittedName>
</protein>
<dbReference type="EMBL" id="FKIF01000010">
    <property type="protein sequence ID" value="SAI74825.1"/>
    <property type="molecule type" value="Genomic_DNA"/>
</dbReference>
<dbReference type="CDD" id="cd16439">
    <property type="entry name" value="beta_Kdo_transferase_KpsC_2"/>
    <property type="match status" value="1"/>
</dbReference>
<dbReference type="InterPro" id="IPR043148">
    <property type="entry name" value="TagF_C"/>
</dbReference>
<dbReference type="STRING" id="288768.SAMEA3906486_05543"/>
<dbReference type="InterPro" id="IPR007833">
    <property type="entry name" value="Capsule_polysaccharide_synth"/>
</dbReference>
<accession>A0A157SX13</accession>
<evidence type="ECO:0000313" key="2">
    <source>
        <dbReference type="Proteomes" id="UP000076848"/>
    </source>
</evidence>
<dbReference type="Proteomes" id="UP000076848">
    <property type="component" value="Unassembled WGS sequence"/>
</dbReference>
<dbReference type="SUPFAM" id="SSF53756">
    <property type="entry name" value="UDP-Glycosyltransferase/glycogen phosphorylase"/>
    <property type="match status" value="1"/>
</dbReference>
<dbReference type="Gene3D" id="3.40.50.12580">
    <property type="match status" value="1"/>
</dbReference>
<reference evidence="1 2" key="1">
    <citation type="submission" date="2016-04" db="EMBL/GenBank/DDBJ databases">
        <authorList>
            <consortium name="Pathogen Informatics"/>
        </authorList>
    </citation>
    <scope>NUCLEOTIDE SEQUENCE [LARGE SCALE GENOMIC DNA]</scope>
    <source>
        <strain evidence="1 2">H050680373</strain>
    </source>
</reference>
<evidence type="ECO:0000313" key="1">
    <source>
        <dbReference type="EMBL" id="SAI74825.1"/>
    </source>
</evidence>
<sequence length="984" mass="109264">MLRRYLSDYNLRFLALKDDVYLHEGRIRRSLRPLFVVWGRTLPEHLEEFSAEYDVPIHHIEDGFMRSIGLGASHVLPYSLCYDRSGLYYDSSRPSDLEKLLSGYDFDAAPELMATARSCLAQIRELRLSKYNEARTSLAGALYGPKVRPRVLVIGQVEDDQSLLYGCRRIMKNAELIQLAADENPDAQVIYKPHPDVLAGLRKEISNTGQLSHMAEILKVPLSLVDALEGVDRVYTMTSLAGFEALMHGVAVTTVGAPFYSGWGLTDDRQIESRRQRKLSVEEVFAAAYVLYPRYRSPIDMRPMTLPEVIDEFSMQLSAVEVLTPEKSLKRLKPYNLMTRHSVDSRFLYNSTAQNIALVTDSPQAWLVARGLAAAGKNVTIIASRDTLANDETLVLDVQEQDLLKVTSIHKKYSLPMSPVEANSVKLTQTFADSLRLALVETASEHLNSGVIEALAAGLEDYIYFESLRFYGVRESLDEYDAILMLFENGDASMDMLQSYLFHGKAKSALGKVFLASLDGDTKPLMIKAVEAVAAPPQPLQNLAELKTAFSRFWWSLQKRSFDDYESYGKHVAICGNVGGMNYAYSPASLKIVETVDKRSRLPMLFYNSGLLPASGQDEVKLIALLADLSKRCAVYNGNLGRYRVKYPEEITAFAEFFEGRFLSRVLELVRQRLPDEFVNIFQPRIAKYCESLFAQIVFIAEAGHAMERAVLFATSMDRNHISRILAAVARGCNVPSIGIQPQIISASLRYKPPAIDRMGVIDTSQVEVFSNLGAAPDSLQKIGSVNIASRLAAMDEAVREYGRTPARGSILFAMQHSTSYEMLATARALKSICGRHGLSLLVKPHPFQELPILNEVRAMFGDAEFARVLGRDGDTYEAVARSSIVVGLFSSVLLESALYGKDVIVSAFRGIEESIDFSRIGLALKVIDEAALEDAILQLMESGPLARALHESRAAYMAANPQLAAPFDGGSVERFIASHIPTV</sequence>
<name>A0A157SX13_9BORD</name>
<dbReference type="GO" id="GO:0000271">
    <property type="term" value="P:polysaccharide biosynthetic process"/>
    <property type="evidence" value="ECO:0007669"/>
    <property type="project" value="InterPro"/>
</dbReference>
<proteinExistence type="predicted"/>
<organism evidence="1 2">
    <name type="scientific">Bordetella ansorpii</name>
    <dbReference type="NCBI Taxonomy" id="288768"/>
    <lineage>
        <taxon>Bacteria</taxon>
        <taxon>Pseudomonadati</taxon>
        <taxon>Pseudomonadota</taxon>
        <taxon>Betaproteobacteria</taxon>
        <taxon>Burkholderiales</taxon>
        <taxon>Alcaligenaceae</taxon>
        <taxon>Bordetella</taxon>
    </lineage>
</organism>
<dbReference type="GO" id="GO:0015774">
    <property type="term" value="P:polysaccharide transport"/>
    <property type="evidence" value="ECO:0007669"/>
    <property type="project" value="InterPro"/>
</dbReference>
<gene>
    <name evidence="1" type="primary">wcbA_1</name>
    <name evidence="1" type="ORF">SAMEA3906486_05543</name>
</gene>
<dbReference type="AlphaFoldDB" id="A0A157SX13"/>